<feature type="non-terminal residue" evidence="2">
    <location>
        <position position="72"/>
    </location>
</feature>
<dbReference type="RefSeq" id="WP_204776548.1">
    <property type="nucleotide sequence ID" value="NZ_JACJJQ010000020.1"/>
</dbReference>
<evidence type="ECO:0000313" key="3">
    <source>
        <dbReference type="Proteomes" id="UP000776629"/>
    </source>
</evidence>
<name>A0ABS2ENZ3_9LACO</name>
<proteinExistence type="predicted"/>
<reference evidence="2 3" key="1">
    <citation type="journal article" date="2021" name="Sci. Rep.">
        <title>The distribution of antibiotic resistance genes in chicken gut microbiota commensals.</title>
        <authorList>
            <person name="Juricova H."/>
            <person name="Matiasovicova J."/>
            <person name="Kubasova T."/>
            <person name="Cejkova D."/>
            <person name="Rychlik I."/>
        </authorList>
    </citation>
    <scope>NUCLEOTIDE SEQUENCE [LARGE SCALE GENOMIC DNA]</scope>
    <source>
        <strain evidence="2 3">An810</strain>
    </source>
</reference>
<accession>A0ABS2ENZ3</accession>
<feature type="domain" description="Transposase IS66 central" evidence="1">
    <location>
        <begin position="13"/>
        <end position="71"/>
    </location>
</feature>
<dbReference type="InterPro" id="IPR004291">
    <property type="entry name" value="Transposase_IS66_central"/>
</dbReference>
<sequence length="72" mass="8040">MKSSKTPQLLLPHSLVSGGILAEVANYKFNLAVLIHRQKKIWERLGLPVNKSSLVRSVISLSETYLEPLVNL</sequence>
<evidence type="ECO:0000313" key="2">
    <source>
        <dbReference type="EMBL" id="MBM6754145.1"/>
    </source>
</evidence>
<keyword evidence="3" id="KW-1185">Reference proteome</keyword>
<organism evidence="2 3">
    <name type="scientific">Limosilactobacillus alvi</name>
    <dbReference type="NCBI Taxonomy" id="990412"/>
    <lineage>
        <taxon>Bacteria</taxon>
        <taxon>Bacillati</taxon>
        <taxon>Bacillota</taxon>
        <taxon>Bacilli</taxon>
        <taxon>Lactobacillales</taxon>
        <taxon>Lactobacillaceae</taxon>
        <taxon>Limosilactobacillus</taxon>
    </lineage>
</organism>
<dbReference type="Pfam" id="PF03050">
    <property type="entry name" value="DDE_Tnp_IS66"/>
    <property type="match status" value="1"/>
</dbReference>
<protein>
    <submittedName>
        <fullName evidence="2">Transposase</fullName>
    </submittedName>
</protein>
<dbReference type="Proteomes" id="UP000776629">
    <property type="component" value="Unassembled WGS sequence"/>
</dbReference>
<dbReference type="EMBL" id="JACJJQ010000020">
    <property type="protein sequence ID" value="MBM6754145.1"/>
    <property type="molecule type" value="Genomic_DNA"/>
</dbReference>
<comment type="caution">
    <text evidence="2">The sequence shown here is derived from an EMBL/GenBank/DDBJ whole genome shotgun (WGS) entry which is preliminary data.</text>
</comment>
<evidence type="ECO:0000259" key="1">
    <source>
        <dbReference type="Pfam" id="PF03050"/>
    </source>
</evidence>
<gene>
    <name evidence="2" type="ORF">H5993_05155</name>
</gene>